<feature type="domain" description="Major facilitator superfamily (MFS) profile" evidence="9">
    <location>
        <begin position="20"/>
        <end position="482"/>
    </location>
</feature>
<dbReference type="PROSITE" id="PS00217">
    <property type="entry name" value="SUGAR_TRANSPORT_2"/>
    <property type="match status" value="1"/>
</dbReference>
<comment type="similarity">
    <text evidence="2">Belongs to the major facilitator superfamily. Sugar transporter (TC 2.A.1.1) family.</text>
</comment>
<accession>A0A1W5D4A9</accession>
<protein>
    <submittedName>
        <fullName evidence="10">Mfs monosaccharide transporter</fullName>
    </submittedName>
</protein>
<evidence type="ECO:0000256" key="2">
    <source>
        <dbReference type="ARBA" id="ARBA00010992"/>
    </source>
</evidence>
<dbReference type="InterPro" id="IPR050360">
    <property type="entry name" value="MFS_Sugar_Transporters"/>
</dbReference>
<evidence type="ECO:0000256" key="4">
    <source>
        <dbReference type="ARBA" id="ARBA00022692"/>
    </source>
</evidence>
<feature type="transmembrane region" description="Helical" evidence="8">
    <location>
        <begin position="427"/>
        <end position="451"/>
    </location>
</feature>
<keyword evidence="11" id="KW-1185">Reference proteome</keyword>
<evidence type="ECO:0000256" key="1">
    <source>
        <dbReference type="ARBA" id="ARBA00004141"/>
    </source>
</evidence>
<feature type="transmembrane region" description="Helical" evidence="8">
    <location>
        <begin position="311"/>
        <end position="331"/>
    </location>
</feature>
<evidence type="ECO:0000259" key="9">
    <source>
        <dbReference type="PROSITE" id="PS50850"/>
    </source>
</evidence>
<dbReference type="InterPro" id="IPR003663">
    <property type="entry name" value="Sugar/inositol_transpt"/>
</dbReference>
<evidence type="ECO:0000256" key="3">
    <source>
        <dbReference type="ARBA" id="ARBA00022448"/>
    </source>
</evidence>
<feature type="transmembrane region" description="Helical" evidence="8">
    <location>
        <begin position="90"/>
        <end position="112"/>
    </location>
</feature>
<dbReference type="Pfam" id="PF00083">
    <property type="entry name" value="Sugar_tr"/>
    <property type="match status" value="1"/>
</dbReference>
<evidence type="ECO:0000256" key="5">
    <source>
        <dbReference type="ARBA" id="ARBA00022989"/>
    </source>
</evidence>
<keyword evidence="6 8" id="KW-0472">Membrane</keyword>
<dbReference type="PROSITE" id="PS50850">
    <property type="entry name" value="MFS"/>
    <property type="match status" value="1"/>
</dbReference>
<feature type="transmembrane region" description="Helical" evidence="8">
    <location>
        <begin position="457"/>
        <end position="475"/>
    </location>
</feature>
<feature type="compositionally biased region" description="Polar residues" evidence="7">
    <location>
        <begin position="521"/>
        <end position="536"/>
    </location>
</feature>
<proteinExistence type="inferred from homology"/>
<reference evidence="11" key="1">
    <citation type="submission" date="2017-03" db="EMBL/GenBank/DDBJ databases">
        <authorList>
            <person name="Sharma R."/>
            <person name="Thines M."/>
        </authorList>
    </citation>
    <scope>NUCLEOTIDE SEQUENCE [LARGE SCALE GENOMIC DNA]</scope>
</reference>
<feature type="transmembrane region" description="Helical" evidence="8">
    <location>
        <begin position="161"/>
        <end position="180"/>
    </location>
</feature>
<organism evidence="10 11">
    <name type="scientific">Lasallia pustulata</name>
    <dbReference type="NCBI Taxonomy" id="136370"/>
    <lineage>
        <taxon>Eukaryota</taxon>
        <taxon>Fungi</taxon>
        <taxon>Dikarya</taxon>
        <taxon>Ascomycota</taxon>
        <taxon>Pezizomycotina</taxon>
        <taxon>Lecanoromycetes</taxon>
        <taxon>OSLEUM clade</taxon>
        <taxon>Umbilicariomycetidae</taxon>
        <taxon>Umbilicariales</taxon>
        <taxon>Umbilicariaceae</taxon>
        <taxon>Lasallia</taxon>
    </lineage>
</organism>
<dbReference type="PANTHER" id="PTHR48022">
    <property type="entry name" value="PLASTIDIC GLUCOSE TRANSPORTER 4"/>
    <property type="match status" value="1"/>
</dbReference>
<feature type="transmembrane region" description="Helical" evidence="8">
    <location>
        <begin position="337"/>
        <end position="360"/>
    </location>
</feature>
<name>A0A1W5D4A9_9LECA</name>
<evidence type="ECO:0000256" key="7">
    <source>
        <dbReference type="SAM" id="MobiDB-lite"/>
    </source>
</evidence>
<evidence type="ECO:0000256" key="6">
    <source>
        <dbReference type="ARBA" id="ARBA00023136"/>
    </source>
</evidence>
<dbReference type="SUPFAM" id="SSF103473">
    <property type="entry name" value="MFS general substrate transporter"/>
    <property type="match status" value="1"/>
</dbReference>
<feature type="transmembrane region" description="Helical" evidence="8">
    <location>
        <begin position="118"/>
        <end position="141"/>
    </location>
</feature>
<dbReference type="Proteomes" id="UP000192927">
    <property type="component" value="Unassembled WGS sequence"/>
</dbReference>
<feature type="transmembrane region" description="Helical" evidence="8">
    <location>
        <begin position="58"/>
        <end position="78"/>
    </location>
</feature>
<keyword evidence="4 8" id="KW-0812">Transmembrane</keyword>
<dbReference type="InterPro" id="IPR005828">
    <property type="entry name" value="MFS_sugar_transport-like"/>
</dbReference>
<dbReference type="Gene3D" id="1.20.1250.20">
    <property type="entry name" value="MFS general substrate transporter like domains"/>
    <property type="match status" value="1"/>
</dbReference>
<dbReference type="PRINTS" id="PR00171">
    <property type="entry name" value="SUGRTRNSPORT"/>
</dbReference>
<feature type="region of interest" description="Disordered" evidence="7">
    <location>
        <begin position="507"/>
        <end position="536"/>
    </location>
</feature>
<dbReference type="AlphaFoldDB" id="A0A1W5D4A9"/>
<keyword evidence="5 8" id="KW-1133">Transmembrane helix</keyword>
<feature type="transmembrane region" description="Helical" evidence="8">
    <location>
        <begin position="186"/>
        <end position="207"/>
    </location>
</feature>
<feature type="transmembrane region" description="Helical" evidence="8">
    <location>
        <begin position="20"/>
        <end position="38"/>
    </location>
</feature>
<dbReference type="GO" id="GO:0016020">
    <property type="term" value="C:membrane"/>
    <property type="evidence" value="ECO:0007669"/>
    <property type="project" value="UniProtKB-SubCell"/>
</dbReference>
<dbReference type="InterPro" id="IPR020846">
    <property type="entry name" value="MFS_dom"/>
</dbReference>
<dbReference type="GO" id="GO:0005351">
    <property type="term" value="F:carbohydrate:proton symporter activity"/>
    <property type="evidence" value="ECO:0007669"/>
    <property type="project" value="TreeGrafter"/>
</dbReference>
<feature type="transmembrane region" description="Helical" evidence="8">
    <location>
        <begin position="372"/>
        <end position="392"/>
    </location>
</feature>
<keyword evidence="3" id="KW-0813">Transport</keyword>
<comment type="subcellular location">
    <subcellularLocation>
        <location evidence="1">Membrane</location>
        <topology evidence="1">Multi-pass membrane protein</topology>
    </subcellularLocation>
</comment>
<dbReference type="InterPro" id="IPR005829">
    <property type="entry name" value="Sugar_transporter_CS"/>
</dbReference>
<dbReference type="EMBL" id="FWEW01001957">
    <property type="protein sequence ID" value="SLM37895.1"/>
    <property type="molecule type" value="Genomic_DNA"/>
</dbReference>
<dbReference type="PANTHER" id="PTHR48022:SF68">
    <property type="entry name" value="MAJOR FACILITATOR SUPERFAMILY (MFS) PROFILE DOMAIN-CONTAINING PROTEIN-RELATED"/>
    <property type="match status" value="1"/>
</dbReference>
<evidence type="ECO:0000313" key="10">
    <source>
        <dbReference type="EMBL" id="SLM37895.1"/>
    </source>
</evidence>
<evidence type="ECO:0000313" key="11">
    <source>
        <dbReference type="Proteomes" id="UP000192927"/>
    </source>
</evidence>
<evidence type="ECO:0000256" key="8">
    <source>
        <dbReference type="SAM" id="Phobius"/>
    </source>
</evidence>
<dbReference type="InterPro" id="IPR036259">
    <property type="entry name" value="MFS_trans_sf"/>
</dbReference>
<sequence>MEVPDVPGLKRPIMSKKHEIVLFSASAVALYGYDQGMMSLINTNYDYLQTMGIRGESPVVGIIVSVYYLGCAVGAVLFSYISDVRGRKPSIFACLATTAIGNLMMFVSGLGFHNGAMVLMFLGRIVMGLGVGGVDAVIPVYSSELSPEGGRGRALAQEFQANIFGLNMAFAINLGATNALGKSNQWAWRIPIVVMQVYPVLLLSFIYRLPESSRWLIYHDRHDDARTTLRTMYGDDKAENKLEDLIQAHHDESSKTVNYSDMLWPSGREFHPTVVTIMGQVNQALTGYGAVSVYGPQIFELLGFGVMMAEYLTQANYISYFIMMTLAWIYIDRVGRRALMVGGAFGISACFALLTLMGGLAMNNEQLGIPRLAVAIPGIVLLYLATGLFGIGWLTQPWLIPTYGAVLDFLVTKLTSNSEIYPSTARAQGSAISVIIWGIANFAVTLLSPIGFNNLDYWLFLIFAATNAFAGWWTWMYSPETGGRSFEENQGFFRDADEEKTWRVHKVGNGEFKGMPKPKKQNGNDTESTPLLGNSS</sequence>